<dbReference type="Pfam" id="PF10318">
    <property type="entry name" value="7TM_GPCR_Srh"/>
    <property type="match status" value="1"/>
</dbReference>
<feature type="transmembrane region" description="Helical" evidence="1">
    <location>
        <begin position="56"/>
        <end position="75"/>
    </location>
</feature>
<dbReference type="AlphaFoldDB" id="A0A1I7UTY7"/>
<proteinExistence type="predicted"/>
<organism evidence="2 3">
    <name type="scientific">Caenorhabditis tropicalis</name>
    <dbReference type="NCBI Taxonomy" id="1561998"/>
    <lineage>
        <taxon>Eukaryota</taxon>
        <taxon>Metazoa</taxon>
        <taxon>Ecdysozoa</taxon>
        <taxon>Nematoda</taxon>
        <taxon>Chromadorea</taxon>
        <taxon>Rhabditida</taxon>
        <taxon>Rhabditina</taxon>
        <taxon>Rhabditomorpha</taxon>
        <taxon>Rhabditoidea</taxon>
        <taxon>Rhabditidae</taxon>
        <taxon>Peloderinae</taxon>
        <taxon>Caenorhabditis</taxon>
    </lineage>
</organism>
<keyword evidence="2" id="KW-1185">Reference proteome</keyword>
<feature type="transmembrane region" description="Helical" evidence="1">
    <location>
        <begin position="161"/>
        <end position="184"/>
    </location>
</feature>
<protein>
    <submittedName>
        <fullName evidence="3">G_PROTEIN_RECEP_F1_2 domain-containing protein</fullName>
    </submittedName>
</protein>
<evidence type="ECO:0000313" key="2">
    <source>
        <dbReference type="Proteomes" id="UP000095282"/>
    </source>
</evidence>
<reference evidence="3" key="1">
    <citation type="submission" date="2016-11" db="UniProtKB">
        <authorList>
            <consortium name="WormBaseParasite"/>
        </authorList>
    </citation>
    <scope>IDENTIFICATION</scope>
</reference>
<sequence>MGLGLFNWLGVSNMIQLISGVIQVLIMTQSYIFVFETRTSSLLMNRFKMTRTSTRILYHGLLYLVNSLIILALLATPHDQEAAKLDALKRDPCPTVEFFENDILVVLTDKKTIDLVLLSGIVLLIHIIFHILFHVICTVYHLYIVPPKSSSIETRKKQQKFFIGIIFQTIIPLTLLWSLLVIVIVDEITHNVTQELVNLTMIMFSLHGIVESVAVLSVHQSYRRAVWRMITRENHDSKND</sequence>
<keyword evidence="1" id="KW-0812">Transmembrane</keyword>
<feature type="transmembrane region" description="Helical" evidence="1">
    <location>
        <begin position="196"/>
        <end position="218"/>
    </location>
</feature>
<dbReference type="Proteomes" id="UP000095282">
    <property type="component" value="Unplaced"/>
</dbReference>
<feature type="transmembrane region" description="Helical" evidence="1">
    <location>
        <begin position="115"/>
        <end position="140"/>
    </location>
</feature>
<name>A0A1I7UTY7_9PELO</name>
<keyword evidence="1" id="KW-0472">Membrane</keyword>
<dbReference type="PANTHER" id="PTHR46891">
    <property type="entry name" value="SERPENTINE RECEPTOR, CLASS H-RELATED"/>
    <property type="match status" value="1"/>
</dbReference>
<feature type="transmembrane region" description="Helical" evidence="1">
    <location>
        <begin position="14"/>
        <end position="35"/>
    </location>
</feature>
<dbReference type="InterPro" id="IPR019422">
    <property type="entry name" value="7TM_GPCR_serpentine_rcpt_Srh"/>
</dbReference>
<dbReference type="WBParaSite" id="Csp11.Scaffold630.g19327.t1">
    <property type="protein sequence ID" value="Csp11.Scaffold630.g19327.t1"/>
    <property type="gene ID" value="Csp11.Scaffold630.g19327"/>
</dbReference>
<keyword evidence="1" id="KW-1133">Transmembrane helix</keyword>
<accession>A0A1I7UTY7</accession>
<evidence type="ECO:0000313" key="3">
    <source>
        <dbReference type="WBParaSite" id="Csp11.Scaffold630.g19327.t1"/>
    </source>
</evidence>
<evidence type="ECO:0000256" key="1">
    <source>
        <dbReference type="SAM" id="Phobius"/>
    </source>
</evidence>